<name>R4KA74_CLOPA</name>
<dbReference type="AlphaFoldDB" id="R4KA74"/>
<dbReference type="RefSeq" id="WP_015614834.1">
    <property type="nucleotide sequence ID" value="NC_021182.1"/>
</dbReference>
<reference evidence="2 3" key="1">
    <citation type="submission" date="2012-01" db="EMBL/GenBank/DDBJ databases">
        <title>Complete sequence of chromosome of Clostridium pasteurianum BC1.</title>
        <authorList>
            <consortium name="US DOE Joint Genome Institute"/>
            <person name="Lucas S."/>
            <person name="Han J."/>
            <person name="Lapidus A."/>
            <person name="Cheng J.-F."/>
            <person name="Goodwin L."/>
            <person name="Pitluck S."/>
            <person name="Peters L."/>
            <person name="Mikhailova N."/>
            <person name="Teshima H."/>
            <person name="Detter J.C."/>
            <person name="Han C."/>
            <person name="Tapia R."/>
            <person name="Land M."/>
            <person name="Hauser L."/>
            <person name="Kyrpides N."/>
            <person name="Ivanova N."/>
            <person name="Pagani I."/>
            <person name="Dunn J."/>
            <person name="Taghavi S."/>
            <person name="Francis A."/>
            <person name="van der Lelie D."/>
            <person name="Woyke T."/>
        </authorList>
    </citation>
    <scope>NUCLEOTIDE SEQUENCE [LARGE SCALE GENOMIC DNA]</scope>
    <source>
        <strain evidence="2 3">BC1</strain>
    </source>
</reference>
<dbReference type="HOGENOM" id="CLU_2715279_0_0_9"/>
<dbReference type="EMBL" id="CP003261">
    <property type="protein sequence ID" value="AGK96515.1"/>
    <property type="molecule type" value="Genomic_DNA"/>
</dbReference>
<keyword evidence="3" id="KW-1185">Reference proteome</keyword>
<accession>R4KA74</accession>
<feature type="compositionally biased region" description="Low complexity" evidence="1">
    <location>
        <begin position="25"/>
        <end position="48"/>
    </location>
</feature>
<proteinExistence type="predicted"/>
<dbReference type="Proteomes" id="UP000013523">
    <property type="component" value="Chromosome"/>
</dbReference>
<sequence>MYYNTYNRDSDINNNNQEIGEDRVSPSMNPGPSMNPNPSMNLGPSMNPKPYHHVNKKYPNMPSMAPHTAYYPMMMYDDG</sequence>
<evidence type="ECO:0000313" key="3">
    <source>
        <dbReference type="Proteomes" id="UP000013523"/>
    </source>
</evidence>
<dbReference type="KEGG" id="cpas:Clopa_1587"/>
<organism evidence="2 3">
    <name type="scientific">Clostridium pasteurianum BC1</name>
    <dbReference type="NCBI Taxonomy" id="86416"/>
    <lineage>
        <taxon>Bacteria</taxon>
        <taxon>Bacillati</taxon>
        <taxon>Bacillota</taxon>
        <taxon>Clostridia</taxon>
        <taxon>Eubacteriales</taxon>
        <taxon>Clostridiaceae</taxon>
        <taxon>Clostridium</taxon>
    </lineage>
</organism>
<gene>
    <name evidence="2" type="ORF">Clopa_1587</name>
</gene>
<evidence type="ECO:0000313" key="2">
    <source>
        <dbReference type="EMBL" id="AGK96515.1"/>
    </source>
</evidence>
<evidence type="ECO:0000256" key="1">
    <source>
        <dbReference type="SAM" id="MobiDB-lite"/>
    </source>
</evidence>
<dbReference type="PATRIC" id="fig|86416.3.peg.1562"/>
<feature type="compositionally biased region" description="Polar residues" evidence="1">
    <location>
        <begin position="1"/>
        <end position="18"/>
    </location>
</feature>
<feature type="region of interest" description="Disordered" evidence="1">
    <location>
        <begin position="1"/>
        <end position="54"/>
    </location>
</feature>
<protein>
    <submittedName>
        <fullName evidence="2">Uncharacterized protein</fullName>
    </submittedName>
</protein>